<dbReference type="AlphaFoldDB" id="A0A1Y6M3N6"/>
<dbReference type="Proteomes" id="UP000215453">
    <property type="component" value="Chromosome 18"/>
</dbReference>
<accession>A0A1Y6M3N6</accession>
<gene>
    <name evidence="2" type="ORF">ZT1A5_G11843</name>
</gene>
<evidence type="ECO:0000313" key="2">
    <source>
        <dbReference type="EMBL" id="SMY30390.1"/>
    </source>
</evidence>
<evidence type="ECO:0000313" key="3">
    <source>
        <dbReference type="Proteomes" id="UP000215453"/>
    </source>
</evidence>
<feature type="region of interest" description="Disordered" evidence="1">
    <location>
        <begin position="238"/>
        <end position="260"/>
    </location>
</feature>
<name>A0A1Y6M3N6_ZYMTR</name>
<feature type="compositionally biased region" description="Acidic residues" evidence="1">
    <location>
        <begin position="296"/>
        <end position="309"/>
    </location>
</feature>
<dbReference type="EMBL" id="LT882693">
    <property type="protein sequence ID" value="SMY30390.1"/>
    <property type="molecule type" value="Genomic_DNA"/>
</dbReference>
<evidence type="ECO:0000256" key="1">
    <source>
        <dbReference type="SAM" id="MobiDB-lite"/>
    </source>
</evidence>
<sequence length="670" mass="73877">MRHLDDILHRIQNIIDNSLHIIEASPHRPLHEDAHTTSQSLIRPPPQQQESARKARSERPAASLRSTPPASLRHTGYDRYASRPRTPSPPSPRRTSSPRRYPRSTDALLPSPSNSEFLRRNPRPPPYALPREALEGRRGIFYGSTTPASLSIAQPILLKRKAKRSNLTKPSRRLALSPVLPADDEEDLTPSTNDAAPLPSDYLLSPVQSSTGSTAQTTTATIHRTIPPPLVAGQYQEVEQPSTGEEDAAGSMADSRQERELDIDSAAEEEVTGSTDEDAELHLNDGDAKLHQEVDPAAEEETTGLDDEGAGLHQKEDPVVEQNADWLKMLTETSTKEKDRWRSQTLKFRARQRVGVVSASRVASANQAEAIAALGEESSRYFLADISAASNLGRTMSEDFQRKRSKFERNHELTQRAQSLDSGTIHPQQQSKIHRDIPLSDERGKNHGITLTLVECLVICLCVMDALGSIVSRNLYLPGCFSHRHQFIHRFYGRSGTVKHEESVFSTPVAGFVPITMTTATTDGINYIRSPWSSISVQEPSSIGTMELAQRLNTVMSTHRGLLKKQHQVQDMSEDALARQHRSLQQMDLTVENMLVLHGAGLDDDGSAARREEIRAQLLSMLDPLSLWGSEGGGVAVEVMNSLCAGVLAIRQLVGIMVVLRLASSGMQTK</sequence>
<proteinExistence type="predicted"/>
<organism evidence="2 3">
    <name type="scientific">Zymoseptoria tritici ST99CH_1A5</name>
    <dbReference type="NCBI Taxonomy" id="1276529"/>
    <lineage>
        <taxon>Eukaryota</taxon>
        <taxon>Fungi</taxon>
        <taxon>Dikarya</taxon>
        <taxon>Ascomycota</taxon>
        <taxon>Pezizomycotina</taxon>
        <taxon>Dothideomycetes</taxon>
        <taxon>Dothideomycetidae</taxon>
        <taxon>Mycosphaerellales</taxon>
        <taxon>Mycosphaerellaceae</taxon>
        <taxon>Zymoseptoria</taxon>
    </lineage>
</organism>
<feature type="region of interest" description="Disordered" evidence="1">
    <location>
        <begin position="295"/>
        <end position="314"/>
    </location>
</feature>
<protein>
    <submittedName>
        <fullName evidence="2">Uncharacterized protein</fullName>
    </submittedName>
</protein>
<reference evidence="2 3" key="1">
    <citation type="submission" date="2016-10" db="EMBL/GenBank/DDBJ databases">
        <authorList>
            <person name="Varghese N."/>
        </authorList>
    </citation>
    <scope>NUCLEOTIDE SEQUENCE [LARGE SCALE GENOMIC DNA]</scope>
</reference>
<feature type="region of interest" description="Disordered" evidence="1">
    <location>
        <begin position="31"/>
        <end position="131"/>
    </location>
</feature>
<feature type="region of interest" description="Disordered" evidence="1">
    <location>
        <begin position="164"/>
        <end position="200"/>
    </location>
</feature>